<feature type="domain" description="NADP-dependent oxidoreductase" evidence="1">
    <location>
        <begin position="15"/>
        <end position="285"/>
    </location>
</feature>
<comment type="caution">
    <text evidence="2">The sequence shown here is derived from an EMBL/GenBank/DDBJ whole genome shotgun (WGS) entry which is preliminary data.</text>
</comment>
<dbReference type="InterPro" id="IPR023210">
    <property type="entry name" value="NADP_OxRdtase_dom"/>
</dbReference>
<dbReference type="RefSeq" id="WP_066543549.1">
    <property type="nucleotide sequence ID" value="NZ_MASJ01000003.1"/>
</dbReference>
<dbReference type="PANTHER" id="PTHR43312:SF1">
    <property type="entry name" value="NADP-DEPENDENT OXIDOREDUCTASE DOMAIN-CONTAINING PROTEIN"/>
    <property type="match status" value="1"/>
</dbReference>
<dbReference type="OrthoDB" id="9773828at2"/>
<dbReference type="STRING" id="33978.A6M13_10755"/>
<dbReference type="CDD" id="cd19086">
    <property type="entry name" value="AKR_AKR11C1"/>
    <property type="match status" value="1"/>
</dbReference>
<dbReference type="PRINTS" id="PR00069">
    <property type="entry name" value="ALDKETRDTASE"/>
</dbReference>
<name>A0A1C0YKU9_9BACL</name>
<evidence type="ECO:0000259" key="1">
    <source>
        <dbReference type="Pfam" id="PF00248"/>
    </source>
</evidence>
<dbReference type="InterPro" id="IPR036812">
    <property type="entry name" value="NAD(P)_OxRdtase_dom_sf"/>
</dbReference>
<organism evidence="2 3">
    <name type="scientific">Caryophanon tenue</name>
    <dbReference type="NCBI Taxonomy" id="33978"/>
    <lineage>
        <taxon>Bacteria</taxon>
        <taxon>Bacillati</taxon>
        <taxon>Bacillota</taxon>
        <taxon>Bacilli</taxon>
        <taxon>Bacillales</taxon>
        <taxon>Caryophanaceae</taxon>
        <taxon>Caryophanon</taxon>
    </lineage>
</organism>
<sequence>MNKRQLGQSELFVSELGLGCMSLPTTFEEAEPIIALALDYGINYFDTADLYNQGKNEELIGQLLKHHRHDVHIATKVGNKWIEGQEGWSWDTSSDYINRAVRNSLQRLDTDYIDLYQLHGGTMDDQLEEVIDTFETLKKEGLIRAYGISSIRPNVIQRFVPPSNAASVMMQYSLLDRRPEEWFDAIEEAGASVVTRGTIAKGLLSYEWKDRMKEDGYLDYTYHDLTTTLNALEQHYGNLQAAAIAFNLNHTAVASTVIGASSDEQLRTTLSAYELAQELSDVTFATTQTKQSIYTEHR</sequence>
<evidence type="ECO:0000313" key="3">
    <source>
        <dbReference type="Proteomes" id="UP000093199"/>
    </source>
</evidence>
<dbReference type="InterPro" id="IPR053135">
    <property type="entry name" value="AKR2_Oxidoreductase"/>
</dbReference>
<dbReference type="GO" id="GO:0016491">
    <property type="term" value="F:oxidoreductase activity"/>
    <property type="evidence" value="ECO:0007669"/>
    <property type="project" value="InterPro"/>
</dbReference>
<proteinExistence type="predicted"/>
<dbReference type="Proteomes" id="UP000093199">
    <property type="component" value="Unassembled WGS sequence"/>
</dbReference>
<evidence type="ECO:0000313" key="2">
    <source>
        <dbReference type="EMBL" id="OCS87771.1"/>
    </source>
</evidence>
<dbReference type="PANTHER" id="PTHR43312">
    <property type="entry name" value="D-THREO-ALDOSE 1-DEHYDROGENASE"/>
    <property type="match status" value="1"/>
</dbReference>
<accession>A0A1C0YKU9</accession>
<gene>
    <name evidence="2" type="ORF">A6M13_10755</name>
</gene>
<dbReference type="EMBL" id="MASJ01000003">
    <property type="protein sequence ID" value="OCS87771.1"/>
    <property type="molecule type" value="Genomic_DNA"/>
</dbReference>
<reference evidence="2 3" key="1">
    <citation type="submission" date="2016-07" db="EMBL/GenBank/DDBJ databases">
        <title>Caryophanon tenue genome sequencing.</title>
        <authorList>
            <person name="Verma A."/>
            <person name="Pal Y."/>
            <person name="Krishnamurthi S."/>
        </authorList>
    </citation>
    <scope>NUCLEOTIDE SEQUENCE [LARGE SCALE GENOMIC DNA]</scope>
    <source>
        <strain evidence="2 3">DSM 14152</strain>
    </source>
</reference>
<dbReference type="Pfam" id="PF00248">
    <property type="entry name" value="Aldo_ket_red"/>
    <property type="match status" value="1"/>
</dbReference>
<protein>
    <submittedName>
        <fullName evidence="2">Oxidoreductase</fullName>
    </submittedName>
</protein>
<dbReference type="AlphaFoldDB" id="A0A1C0YKU9"/>
<dbReference type="SUPFAM" id="SSF51430">
    <property type="entry name" value="NAD(P)-linked oxidoreductase"/>
    <property type="match status" value="1"/>
</dbReference>
<dbReference type="InterPro" id="IPR020471">
    <property type="entry name" value="AKR"/>
</dbReference>
<dbReference type="Gene3D" id="3.20.20.100">
    <property type="entry name" value="NADP-dependent oxidoreductase domain"/>
    <property type="match status" value="1"/>
</dbReference>
<keyword evidence="3" id="KW-1185">Reference proteome</keyword>